<proteinExistence type="predicted"/>
<name>A0AA34RCU0_CHLPE</name>
<gene>
    <name evidence="1" type="ordered locus">G5S_0230</name>
</gene>
<protein>
    <submittedName>
        <fullName evidence="1">Uncharacterized protein</fullName>
    </submittedName>
</protein>
<dbReference type="GeneID" id="99718282"/>
<keyword evidence="2" id="KW-1185">Reference proteome</keyword>
<evidence type="ECO:0000313" key="1">
    <source>
        <dbReference type="EMBL" id="AEB41245.1"/>
    </source>
</evidence>
<reference evidence="1 2" key="1">
    <citation type="journal article" date="2011" name="J. Bacteriol.">
        <title>Genome sequence of the obligate intracellular animal pathogen Chlamydia pecorum E58.</title>
        <authorList>
            <person name="Mojica S."/>
            <person name="Huot Creasy H."/>
            <person name="Daugherty S."/>
            <person name="Read T.D."/>
            <person name="Kim T."/>
            <person name="Kaltenboeck B."/>
            <person name="Bavoil P."/>
            <person name="Myers G.S."/>
        </authorList>
    </citation>
    <scope>NUCLEOTIDE SEQUENCE [LARGE SCALE GENOMIC DNA]</scope>
    <source>
        <strain evidence="1 2">E58</strain>
    </source>
</reference>
<dbReference type="AlphaFoldDB" id="A0AA34RCU0"/>
<sequence>MQKKPRKTKKSTKLVKPVEISHPNQQEALIHDLENAVAEFCQDLPLTQTFGNINDNKQMAKMIAALSGTLDSLHIEDLTAGLFPNPKEDAMFAKNLSSVLHGLKNLSSLVQDNISESVE</sequence>
<evidence type="ECO:0000313" key="2">
    <source>
        <dbReference type="Proteomes" id="UP000008305"/>
    </source>
</evidence>
<dbReference type="RefSeq" id="WP_013712323.1">
    <property type="nucleotide sequence ID" value="NC_015408.1"/>
</dbReference>
<organism evidence="1 2">
    <name type="scientific">Chlamydia pecorum (strain ATCC VR-628 / DSM 29919 / E58)</name>
    <name type="common">Chlamydophila pecorum</name>
    <dbReference type="NCBI Taxonomy" id="331635"/>
    <lineage>
        <taxon>Bacteria</taxon>
        <taxon>Pseudomonadati</taxon>
        <taxon>Chlamydiota</taxon>
        <taxon>Chlamydiia</taxon>
        <taxon>Chlamydiales</taxon>
        <taxon>Chlamydiaceae</taxon>
        <taxon>Chlamydia/Chlamydophila group</taxon>
        <taxon>Chlamydia</taxon>
    </lineage>
</organism>
<accession>A0AA34RCU0</accession>
<dbReference type="Proteomes" id="UP000008305">
    <property type="component" value="Chromosome"/>
</dbReference>
<dbReference type="KEGG" id="cpm:G5S_0230"/>
<dbReference type="EMBL" id="CP002608">
    <property type="protein sequence ID" value="AEB41245.1"/>
    <property type="molecule type" value="Genomic_DNA"/>
</dbReference>